<accession>A0A6I1MQK9</accession>
<name>A0A6I1MQK9_9CLOT</name>
<dbReference type="Gene3D" id="1.10.10.10">
    <property type="entry name" value="Winged helix-like DNA-binding domain superfamily/Winged helix DNA-binding domain"/>
    <property type="match status" value="2"/>
</dbReference>
<evidence type="ECO:0000313" key="3">
    <source>
        <dbReference type="EMBL" id="MPQ44542.1"/>
    </source>
</evidence>
<reference evidence="3 4" key="1">
    <citation type="submission" date="2019-10" db="EMBL/GenBank/DDBJ databases">
        <title>The Genome Sequence of Clostridium tarantellae Isolated from Fish Brain.</title>
        <authorList>
            <person name="Bano L."/>
            <person name="Kiel M."/>
            <person name="Sales G."/>
            <person name="Doxey A.C."/>
            <person name="Mansfield M.J."/>
            <person name="Schiavone M."/>
            <person name="Rossetto O."/>
            <person name="Pirazzini M."/>
            <person name="Dobrindt U."/>
            <person name="Montecucco C."/>
        </authorList>
    </citation>
    <scope>NUCLEOTIDE SEQUENCE [LARGE SCALE GENOMIC DNA]</scope>
    <source>
        <strain evidence="3 4">DSM 3997</strain>
    </source>
</reference>
<evidence type="ECO:0000313" key="4">
    <source>
        <dbReference type="Proteomes" id="UP000430345"/>
    </source>
</evidence>
<dbReference type="RefSeq" id="WP_152891106.1">
    <property type="nucleotide sequence ID" value="NZ_WHJC01000240.1"/>
</dbReference>
<comment type="caution">
    <text evidence="3">The sequence shown here is derived from an EMBL/GenBank/DDBJ whole genome shotgun (WGS) entry which is preliminary data.</text>
</comment>
<organism evidence="3 4">
    <name type="scientific">Clostridium tarantellae</name>
    <dbReference type="NCBI Taxonomy" id="39493"/>
    <lineage>
        <taxon>Bacteria</taxon>
        <taxon>Bacillati</taxon>
        <taxon>Bacillota</taxon>
        <taxon>Clostridia</taxon>
        <taxon>Eubacteriales</taxon>
        <taxon>Clostridiaceae</taxon>
        <taxon>Clostridium</taxon>
    </lineage>
</organism>
<comment type="similarity">
    <text evidence="1">Belongs to the initiator RepB protein family.</text>
</comment>
<dbReference type="OrthoDB" id="1938780at2"/>
<feature type="non-terminal residue" evidence="3">
    <location>
        <position position="281"/>
    </location>
</feature>
<dbReference type="Pfam" id="PF01051">
    <property type="entry name" value="Rep3_N"/>
    <property type="match status" value="1"/>
</dbReference>
<dbReference type="EMBL" id="WHJC01000240">
    <property type="protein sequence ID" value="MPQ44542.1"/>
    <property type="molecule type" value="Genomic_DNA"/>
</dbReference>
<dbReference type="GO" id="GO:0003887">
    <property type="term" value="F:DNA-directed DNA polymerase activity"/>
    <property type="evidence" value="ECO:0007669"/>
    <property type="project" value="InterPro"/>
</dbReference>
<dbReference type="AlphaFoldDB" id="A0A6I1MQK9"/>
<dbReference type="InterPro" id="IPR036388">
    <property type="entry name" value="WH-like_DNA-bd_sf"/>
</dbReference>
<dbReference type="GO" id="GO:0006270">
    <property type="term" value="P:DNA replication initiation"/>
    <property type="evidence" value="ECO:0007669"/>
    <property type="project" value="InterPro"/>
</dbReference>
<sequence>MDDKKGLALVNTPNNIARGKIEIDVQINRLYYNILKNIQRDNRELIIKIKKTDILTPEQEDILKKIDTMSTLSCTLSKDEIDNIFKNNNYRTDQEIKERFNALQTAIFKFTTGETNSMVQLIGRVDYDNNSYTVQLDAKLYKYLFYNLEVGYTPVNLATLFNLQGQYAQNLYILLRGWTGTRREIEFTVEQLRENFKVGSKYKAYKDFKKRCILQAIGEINKTGSMIIDADIKERKKGRSVYAVTFEVTDLEPRFVQTIETKTVKDEQIFWFDNIEVDAKG</sequence>
<keyword evidence="4" id="KW-1185">Reference proteome</keyword>
<feature type="domain" description="Initiator Rep protein WH1" evidence="2">
    <location>
        <begin position="64"/>
        <end position="175"/>
    </location>
</feature>
<gene>
    <name evidence="3" type="ORF">GBZ86_12365</name>
</gene>
<protein>
    <submittedName>
        <fullName evidence="3">RepB family plasmid replication initiator protein</fullName>
    </submittedName>
</protein>
<dbReference type="Proteomes" id="UP000430345">
    <property type="component" value="Unassembled WGS sequence"/>
</dbReference>
<dbReference type="Pfam" id="PF21205">
    <property type="entry name" value="Rep3_C"/>
    <property type="match status" value="1"/>
</dbReference>
<evidence type="ECO:0000259" key="2">
    <source>
        <dbReference type="Pfam" id="PF01051"/>
    </source>
</evidence>
<evidence type="ECO:0000256" key="1">
    <source>
        <dbReference type="ARBA" id="ARBA00038283"/>
    </source>
</evidence>
<proteinExistence type="inferred from homology"/>
<dbReference type="InterPro" id="IPR036390">
    <property type="entry name" value="WH_DNA-bd_sf"/>
</dbReference>
<dbReference type="SUPFAM" id="SSF46785">
    <property type="entry name" value="Winged helix' DNA-binding domain"/>
    <property type="match status" value="1"/>
</dbReference>
<dbReference type="InterPro" id="IPR000525">
    <property type="entry name" value="Initiator_Rep_WH1"/>
</dbReference>